<keyword evidence="6" id="KW-0067">ATP-binding</keyword>
<evidence type="ECO:0000313" key="13">
    <source>
        <dbReference type="EMBL" id="PPK49674.1"/>
    </source>
</evidence>
<dbReference type="PROSITE" id="PS51178">
    <property type="entry name" value="PASTA"/>
    <property type="match status" value="4"/>
</dbReference>
<keyword evidence="10" id="KW-1133">Transmembrane helix</keyword>
<dbReference type="Gene3D" id="1.10.510.10">
    <property type="entry name" value="Transferase(Phosphotransferase) domain 1"/>
    <property type="match status" value="1"/>
</dbReference>
<feature type="domain" description="PASTA" evidence="12">
    <location>
        <begin position="507"/>
        <end position="574"/>
    </location>
</feature>
<proteinExistence type="predicted"/>
<keyword evidence="10" id="KW-0812">Transmembrane</keyword>
<evidence type="ECO:0000256" key="9">
    <source>
        <dbReference type="SAM" id="MobiDB-lite"/>
    </source>
</evidence>
<feature type="compositionally biased region" description="Acidic residues" evidence="9">
    <location>
        <begin position="311"/>
        <end position="323"/>
    </location>
</feature>
<comment type="catalytic activity">
    <reaction evidence="8">
        <text>L-seryl-[protein] + ATP = O-phospho-L-seryl-[protein] + ADP + H(+)</text>
        <dbReference type="Rhea" id="RHEA:17989"/>
        <dbReference type="Rhea" id="RHEA-COMP:9863"/>
        <dbReference type="Rhea" id="RHEA-COMP:11604"/>
        <dbReference type="ChEBI" id="CHEBI:15378"/>
        <dbReference type="ChEBI" id="CHEBI:29999"/>
        <dbReference type="ChEBI" id="CHEBI:30616"/>
        <dbReference type="ChEBI" id="CHEBI:83421"/>
        <dbReference type="ChEBI" id="CHEBI:456216"/>
        <dbReference type="EC" id="2.7.11.1"/>
    </reaction>
</comment>
<evidence type="ECO:0000256" key="2">
    <source>
        <dbReference type="ARBA" id="ARBA00022527"/>
    </source>
</evidence>
<dbReference type="InterPro" id="IPR005543">
    <property type="entry name" value="PASTA_dom"/>
</dbReference>
<dbReference type="InterPro" id="IPR000719">
    <property type="entry name" value="Prot_kinase_dom"/>
</dbReference>
<dbReference type="InterPro" id="IPR008271">
    <property type="entry name" value="Ser/Thr_kinase_AS"/>
</dbReference>
<dbReference type="SUPFAM" id="SSF56112">
    <property type="entry name" value="Protein kinase-like (PK-like)"/>
    <property type="match status" value="1"/>
</dbReference>
<dbReference type="CDD" id="cd06577">
    <property type="entry name" value="PASTA_pknB"/>
    <property type="match status" value="3"/>
</dbReference>
<feature type="domain" description="Protein kinase" evidence="11">
    <location>
        <begin position="11"/>
        <end position="268"/>
    </location>
</feature>
<evidence type="ECO:0000256" key="1">
    <source>
        <dbReference type="ARBA" id="ARBA00012513"/>
    </source>
</evidence>
<comment type="caution">
    <text evidence="13">The sequence shown here is derived from an EMBL/GenBank/DDBJ whole genome shotgun (WGS) entry which is preliminary data.</text>
</comment>
<feature type="region of interest" description="Disordered" evidence="9">
    <location>
        <begin position="630"/>
        <end position="665"/>
    </location>
</feature>
<dbReference type="InterPro" id="IPR011009">
    <property type="entry name" value="Kinase-like_dom_sf"/>
</dbReference>
<dbReference type="GO" id="GO:0005524">
    <property type="term" value="F:ATP binding"/>
    <property type="evidence" value="ECO:0007669"/>
    <property type="project" value="UniProtKB-KW"/>
</dbReference>
<feature type="region of interest" description="Disordered" evidence="9">
    <location>
        <begin position="401"/>
        <end position="422"/>
    </location>
</feature>
<comment type="catalytic activity">
    <reaction evidence="7">
        <text>L-threonyl-[protein] + ATP = O-phospho-L-threonyl-[protein] + ADP + H(+)</text>
        <dbReference type="Rhea" id="RHEA:46608"/>
        <dbReference type="Rhea" id="RHEA-COMP:11060"/>
        <dbReference type="Rhea" id="RHEA-COMP:11605"/>
        <dbReference type="ChEBI" id="CHEBI:15378"/>
        <dbReference type="ChEBI" id="CHEBI:30013"/>
        <dbReference type="ChEBI" id="CHEBI:30616"/>
        <dbReference type="ChEBI" id="CHEBI:61977"/>
        <dbReference type="ChEBI" id="CHEBI:456216"/>
        <dbReference type="EC" id="2.7.11.1"/>
    </reaction>
</comment>
<gene>
    <name evidence="13" type="ORF">BD821_101339</name>
</gene>
<dbReference type="STRING" id="37659.GCA_000703125_02612"/>
<evidence type="ECO:0000256" key="8">
    <source>
        <dbReference type="ARBA" id="ARBA00048679"/>
    </source>
</evidence>
<dbReference type="PROSITE" id="PS00108">
    <property type="entry name" value="PROTEIN_KINASE_ST"/>
    <property type="match status" value="1"/>
</dbReference>
<dbReference type="GO" id="GO:0004674">
    <property type="term" value="F:protein serine/threonine kinase activity"/>
    <property type="evidence" value="ECO:0007669"/>
    <property type="project" value="UniProtKB-KW"/>
</dbReference>
<sequence>MMIGTILGDRYELLEKIGEGGMAIVYKARCHKLNRFDAVKILKKEFVSDSDLVDKFKKEATAIANLSDNNIVNIFDVGSQGDINYIVMEYVKGKTLKEVIKEDGRLPYDKVLDYGIQISKALDCAHRNNIIHRDIKPQNILVTEEGVLKVTDFGIAKSPDSATITNSKKILGSAHYFSPEQAKGAYIDARTDIYSLGIVLYEMVTGRVPFDAESPVSVALKHIQEAPIPPKQIVQNIPESLNKLILNAIEKEPAKRYKTAKDMMNDLIKIQKNPDSQMQYANIDNGFTRIMDPVNQALLQEELEKDKTIIEDNDEDEEEEEYKDEDHKKKAGITKKSKKIIIISLMAVLAISLGLLSAYLIDRSSLTTKKNKEVTVPQILNLTKEEAKKVLESNKLKMEVAGTEKSDKEEGTIIDSNPKEGETAKEGDVVKVIISGGKSSVNVPDLKDIDIKSAKDMIESYELEVGSIDSDFSDTVSKDNVIKQDPAPDKQVEKGTKINLVVSKGPKVVLIGVPNVMSANINDAENALKSSKLAVNKSTEETTDKGKDQKVFYQSIEAGTKVEAGSTINIKYYVYKEPEKLNVGELVGKTISEAQGRANSLGVKLNIGGFAAEDKITALDVTSVLPGGTVTVTAAEKPKKPEKPEKPEKPVEPVEPVEPGEKPKP</sequence>
<evidence type="ECO:0000256" key="3">
    <source>
        <dbReference type="ARBA" id="ARBA00022679"/>
    </source>
</evidence>
<feature type="domain" description="PASTA" evidence="12">
    <location>
        <begin position="577"/>
        <end position="636"/>
    </location>
</feature>
<evidence type="ECO:0000256" key="5">
    <source>
        <dbReference type="ARBA" id="ARBA00022777"/>
    </source>
</evidence>
<dbReference type="SUPFAM" id="SSF54184">
    <property type="entry name" value="Penicillin-binding protein 2x (pbp-2x), c-terminal domain"/>
    <property type="match status" value="1"/>
</dbReference>
<evidence type="ECO:0000259" key="11">
    <source>
        <dbReference type="PROSITE" id="PS50011"/>
    </source>
</evidence>
<evidence type="ECO:0000256" key="7">
    <source>
        <dbReference type="ARBA" id="ARBA00047899"/>
    </source>
</evidence>
<dbReference type="SMART" id="SM00220">
    <property type="entry name" value="S_TKc"/>
    <property type="match status" value="1"/>
</dbReference>
<feature type="region of interest" description="Disordered" evidence="9">
    <location>
        <begin position="306"/>
        <end position="329"/>
    </location>
</feature>
<dbReference type="Pfam" id="PF00069">
    <property type="entry name" value="Pkinase"/>
    <property type="match status" value="1"/>
</dbReference>
<dbReference type="FunFam" id="1.10.510.10:FF:000021">
    <property type="entry name" value="Serine/threonine protein kinase"/>
    <property type="match status" value="1"/>
</dbReference>
<keyword evidence="5 13" id="KW-0418">Kinase</keyword>
<dbReference type="NCBIfam" id="NF033483">
    <property type="entry name" value="PknB_PASTA_kin"/>
    <property type="match status" value="1"/>
</dbReference>
<dbReference type="CDD" id="cd14014">
    <property type="entry name" value="STKc_PknB_like"/>
    <property type="match status" value="1"/>
</dbReference>
<keyword evidence="10" id="KW-0472">Membrane</keyword>
<feature type="compositionally biased region" description="Basic and acidic residues" evidence="9">
    <location>
        <begin position="636"/>
        <end position="652"/>
    </location>
</feature>
<accession>A0A2S6G170</accession>
<dbReference type="EMBL" id="PTIS01000001">
    <property type="protein sequence ID" value="PPK49674.1"/>
    <property type="molecule type" value="Genomic_DNA"/>
</dbReference>
<dbReference type="Proteomes" id="UP000239863">
    <property type="component" value="Unassembled WGS sequence"/>
</dbReference>
<dbReference type="Gene3D" id="3.30.10.20">
    <property type="match status" value="3"/>
</dbReference>
<feature type="domain" description="PASTA" evidence="12">
    <location>
        <begin position="370"/>
        <end position="436"/>
    </location>
</feature>
<dbReference type="Pfam" id="PF03793">
    <property type="entry name" value="PASTA"/>
    <property type="match status" value="3"/>
</dbReference>
<keyword evidence="3" id="KW-0808">Transferase</keyword>
<dbReference type="PROSITE" id="PS50011">
    <property type="entry name" value="PROTEIN_KINASE_DOM"/>
    <property type="match status" value="1"/>
</dbReference>
<feature type="transmembrane region" description="Helical" evidence="10">
    <location>
        <begin position="340"/>
        <end position="361"/>
    </location>
</feature>
<name>A0A2S6G170_9CLOT</name>
<dbReference type="SMART" id="SM00740">
    <property type="entry name" value="PASTA"/>
    <property type="match status" value="4"/>
</dbReference>
<evidence type="ECO:0000256" key="10">
    <source>
        <dbReference type="SAM" id="Phobius"/>
    </source>
</evidence>
<protein>
    <recommendedName>
        <fullName evidence="1">non-specific serine/threonine protein kinase</fullName>
        <ecNumber evidence="1">2.7.11.1</ecNumber>
    </recommendedName>
</protein>
<feature type="domain" description="PASTA" evidence="12">
    <location>
        <begin position="437"/>
        <end position="504"/>
    </location>
</feature>
<reference evidence="13 14" key="1">
    <citation type="submission" date="2018-02" db="EMBL/GenBank/DDBJ databases">
        <title>Genomic Encyclopedia of Archaeal and Bacterial Type Strains, Phase II (KMG-II): from individual species to whole genera.</title>
        <authorList>
            <person name="Goeker M."/>
        </authorList>
    </citation>
    <scope>NUCLEOTIDE SEQUENCE [LARGE SCALE GENOMIC DNA]</scope>
    <source>
        <strain evidence="13 14">DSM 15099</strain>
    </source>
</reference>
<dbReference type="EC" id="2.7.11.1" evidence="1"/>
<dbReference type="PANTHER" id="PTHR43289">
    <property type="entry name" value="MITOGEN-ACTIVATED PROTEIN KINASE KINASE KINASE 20-RELATED"/>
    <property type="match status" value="1"/>
</dbReference>
<evidence type="ECO:0000259" key="12">
    <source>
        <dbReference type="PROSITE" id="PS51178"/>
    </source>
</evidence>
<keyword evidence="4" id="KW-0547">Nucleotide-binding</keyword>
<dbReference type="AlphaFoldDB" id="A0A2S6G170"/>
<dbReference type="Gene3D" id="3.30.200.20">
    <property type="entry name" value="Phosphorylase Kinase, domain 1"/>
    <property type="match status" value="1"/>
</dbReference>
<evidence type="ECO:0000256" key="4">
    <source>
        <dbReference type="ARBA" id="ARBA00022741"/>
    </source>
</evidence>
<organism evidence="13 14">
    <name type="scientific">Clostridium algidicarnis DSM 15099</name>
    <dbReference type="NCBI Taxonomy" id="1121295"/>
    <lineage>
        <taxon>Bacteria</taxon>
        <taxon>Bacillati</taxon>
        <taxon>Bacillota</taxon>
        <taxon>Clostridia</taxon>
        <taxon>Eubacteriales</taxon>
        <taxon>Clostridiaceae</taxon>
        <taxon>Clostridium</taxon>
    </lineage>
</organism>
<evidence type="ECO:0000256" key="6">
    <source>
        <dbReference type="ARBA" id="ARBA00022840"/>
    </source>
</evidence>
<evidence type="ECO:0000313" key="14">
    <source>
        <dbReference type="Proteomes" id="UP000239863"/>
    </source>
</evidence>
<dbReference type="PANTHER" id="PTHR43289:SF34">
    <property type="entry name" value="SERINE_THREONINE-PROTEIN KINASE YBDM-RELATED"/>
    <property type="match status" value="1"/>
</dbReference>
<keyword evidence="2" id="KW-0723">Serine/threonine-protein kinase</keyword>